<comment type="caution">
    <text evidence="8">The sequence shown here is derived from an EMBL/GenBank/DDBJ whole genome shotgun (WGS) entry which is preliminary data.</text>
</comment>
<name>A0A8T3CFZ6_9TELE</name>
<dbReference type="InterPro" id="IPR036179">
    <property type="entry name" value="Ig-like_dom_sf"/>
</dbReference>
<keyword evidence="9" id="KW-1185">Reference proteome</keyword>
<keyword evidence="6" id="KW-0812">Transmembrane</keyword>
<gene>
    <name evidence="8" type="ORF">AGOR_G00240070</name>
</gene>
<organism evidence="8 9">
    <name type="scientific">Albula goreensis</name>
    <dbReference type="NCBI Taxonomy" id="1534307"/>
    <lineage>
        <taxon>Eukaryota</taxon>
        <taxon>Metazoa</taxon>
        <taxon>Chordata</taxon>
        <taxon>Craniata</taxon>
        <taxon>Vertebrata</taxon>
        <taxon>Euteleostomi</taxon>
        <taxon>Actinopterygii</taxon>
        <taxon>Neopterygii</taxon>
        <taxon>Teleostei</taxon>
        <taxon>Albuliformes</taxon>
        <taxon>Albulidae</taxon>
        <taxon>Albula</taxon>
    </lineage>
</organism>
<dbReference type="PANTHER" id="PTHR19367">
    <property type="entry name" value="T-CELL RECEPTOR ALPHA CHAIN V REGION"/>
    <property type="match status" value="1"/>
</dbReference>
<dbReference type="AlphaFoldDB" id="A0A8T3CFZ6"/>
<reference evidence="8" key="1">
    <citation type="submission" date="2021-01" db="EMBL/GenBank/DDBJ databases">
        <authorList>
            <person name="Zahm M."/>
            <person name="Roques C."/>
            <person name="Cabau C."/>
            <person name="Klopp C."/>
            <person name="Donnadieu C."/>
            <person name="Jouanno E."/>
            <person name="Lampietro C."/>
            <person name="Louis A."/>
            <person name="Herpin A."/>
            <person name="Echchiki A."/>
            <person name="Berthelot C."/>
            <person name="Parey E."/>
            <person name="Roest-Crollius H."/>
            <person name="Braasch I."/>
            <person name="Postlethwait J."/>
            <person name="Bobe J."/>
            <person name="Montfort J."/>
            <person name="Bouchez O."/>
            <person name="Begum T."/>
            <person name="Mejri S."/>
            <person name="Adams A."/>
            <person name="Chen W.-J."/>
            <person name="Guiguen Y."/>
        </authorList>
    </citation>
    <scope>NUCLEOTIDE SEQUENCE</scope>
    <source>
        <tissue evidence="8">Blood</tissue>
    </source>
</reference>
<keyword evidence="6" id="KW-0472">Membrane</keyword>
<keyword evidence="1" id="KW-0732">Signal</keyword>
<dbReference type="OrthoDB" id="9803478at2759"/>
<keyword evidence="5" id="KW-1279">T cell receptor</keyword>
<evidence type="ECO:0000256" key="3">
    <source>
        <dbReference type="ARBA" id="ARBA00023170"/>
    </source>
</evidence>
<dbReference type="SUPFAM" id="SSF48726">
    <property type="entry name" value="Immunoglobulin"/>
    <property type="match status" value="1"/>
</dbReference>
<keyword evidence="5" id="KW-0391">Immunity</keyword>
<evidence type="ECO:0000256" key="5">
    <source>
        <dbReference type="ARBA" id="ARBA00043266"/>
    </source>
</evidence>
<dbReference type="Gene3D" id="2.60.40.10">
    <property type="entry name" value="Immunoglobulins"/>
    <property type="match status" value="1"/>
</dbReference>
<evidence type="ECO:0000313" key="9">
    <source>
        <dbReference type="Proteomes" id="UP000829720"/>
    </source>
</evidence>
<protein>
    <recommendedName>
        <fullName evidence="7">Ig-like domain-containing protein</fullName>
    </recommendedName>
</protein>
<evidence type="ECO:0000259" key="7">
    <source>
        <dbReference type="PROSITE" id="PS50835"/>
    </source>
</evidence>
<evidence type="ECO:0000256" key="4">
    <source>
        <dbReference type="ARBA" id="ARBA00023319"/>
    </source>
</evidence>
<keyword evidence="4" id="KW-0393">Immunoglobulin domain</keyword>
<evidence type="ECO:0000256" key="6">
    <source>
        <dbReference type="SAM" id="Phobius"/>
    </source>
</evidence>
<evidence type="ECO:0000256" key="2">
    <source>
        <dbReference type="ARBA" id="ARBA00023130"/>
    </source>
</evidence>
<dbReference type="InterPro" id="IPR007110">
    <property type="entry name" value="Ig-like_dom"/>
</dbReference>
<keyword evidence="3" id="KW-0675">Receptor</keyword>
<feature type="domain" description="Ig-like" evidence="7">
    <location>
        <begin position="44"/>
        <end position="153"/>
    </location>
</feature>
<evidence type="ECO:0000256" key="1">
    <source>
        <dbReference type="ARBA" id="ARBA00022729"/>
    </source>
</evidence>
<dbReference type="InterPro" id="IPR013106">
    <property type="entry name" value="Ig_V-set"/>
</dbReference>
<keyword evidence="2" id="KW-1064">Adaptive immunity</keyword>
<keyword evidence="6" id="KW-1133">Transmembrane helix</keyword>
<dbReference type="GO" id="GO:0042101">
    <property type="term" value="C:T cell receptor complex"/>
    <property type="evidence" value="ECO:0007669"/>
    <property type="project" value="UniProtKB-KW"/>
</dbReference>
<dbReference type="PROSITE" id="PS50835">
    <property type="entry name" value="IG_LIKE"/>
    <property type="match status" value="1"/>
</dbReference>
<feature type="transmembrane region" description="Helical" evidence="6">
    <location>
        <begin position="12"/>
        <end position="34"/>
    </location>
</feature>
<dbReference type="InterPro" id="IPR013783">
    <property type="entry name" value="Ig-like_fold"/>
</dbReference>
<dbReference type="SMART" id="SM00406">
    <property type="entry name" value="IGv"/>
    <property type="match status" value="1"/>
</dbReference>
<dbReference type="PANTHER" id="PTHR19367:SF18">
    <property type="entry name" value="T CELL RECEPTOR ALPHA VARIABLE 16"/>
    <property type="match status" value="1"/>
</dbReference>
<dbReference type="InterPro" id="IPR051287">
    <property type="entry name" value="TCR_variable_region"/>
</dbReference>
<dbReference type="Proteomes" id="UP000829720">
    <property type="component" value="Unassembled WGS sequence"/>
</dbReference>
<dbReference type="Pfam" id="PF07686">
    <property type="entry name" value="V-set"/>
    <property type="match status" value="1"/>
</dbReference>
<evidence type="ECO:0000313" key="8">
    <source>
        <dbReference type="EMBL" id="KAI1882941.1"/>
    </source>
</evidence>
<dbReference type="SMART" id="SM00409">
    <property type="entry name" value="IG"/>
    <property type="match status" value="1"/>
</dbReference>
<dbReference type="GO" id="GO:0002250">
    <property type="term" value="P:adaptive immune response"/>
    <property type="evidence" value="ECO:0007669"/>
    <property type="project" value="UniProtKB-KW"/>
</dbReference>
<proteinExistence type="predicted"/>
<dbReference type="EMBL" id="JAERUA010000024">
    <property type="protein sequence ID" value="KAI1882941.1"/>
    <property type="molecule type" value="Genomic_DNA"/>
</dbReference>
<sequence>MQRESEWRTYCLVAVLSQCFLLTAYMMLCLFLLFSTMVGNSFQNGITAETSAKTAMEGDNVTLLCNYSSSSLTGGSLHWYRQYAGSRPEFLILILRNAGANKSEAQFTVKHDKEKTNVQLEIFPVKVADTALYYCALQPTVMGNLVTLYKNLTPSETIH</sequence>
<dbReference type="InterPro" id="IPR003599">
    <property type="entry name" value="Ig_sub"/>
</dbReference>
<accession>A0A8T3CFZ6</accession>